<gene>
    <name evidence="1" type="ORF">KI387_027049</name>
</gene>
<comment type="caution">
    <text evidence="1">The sequence shown here is derived from an EMBL/GenBank/DDBJ whole genome shotgun (WGS) entry which is preliminary data.</text>
</comment>
<accession>A0AA38FZK4</accession>
<proteinExistence type="predicted"/>
<keyword evidence="2" id="KW-1185">Reference proteome</keyword>
<name>A0AA38FZK4_TAXCH</name>
<dbReference type="EMBL" id="JAHRHJ020000006">
    <property type="protein sequence ID" value="KAH9312014.1"/>
    <property type="molecule type" value="Genomic_DNA"/>
</dbReference>
<dbReference type="Proteomes" id="UP000824469">
    <property type="component" value="Unassembled WGS sequence"/>
</dbReference>
<feature type="non-terminal residue" evidence="1">
    <location>
        <position position="63"/>
    </location>
</feature>
<reference evidence="1 2" key="1">
    <citation type="journal article" date="2021" name="Nat. Plants">
        <title>The Taxus genome provides insights into paclitaxel biosynthesis.</title>
        <authorList>
            <person name="Xiong X."/>
            <person name="Gou J."/>
            <person name="Liao Q."/>
            <person name="Li Y."/>
            <person name="Zhou Q."/>
            <person name="Bi G."/>
            <person name="Li C."/>
            <person name="Du R."/>
            <person name="Wang X."/>
            <person name="Sun T."/>
            <person name="Guo L."/>
            <person name="Liang H."/>
            <person name="Lu P."/>
            <person name="Wu Y."/>
            <person name="Zhang Z."/>
            <person name="Ro D.K."/>
            <person name="Shang Y."/>
            <person name="Huang S."/>
            <person name="Yan J."/>
        </authorList>
    </citation>
    <scope>NUCLEOTIDE SEQUENCE [LARGE SCALE GENOMIC DNA]</scope>
    <source>
        <strain evidence="1">Ta-2019</strain>
    </source>
</reference>
<sequence length="63" mass="7153">MESILHVFGDAAALLTYHSVSIVYGDMYRAHRHETRLAVLMMIRISCFALPDSEGGRFPRVLM</sequence>
<evidence type="ECO:0000313" key="1">
    <source>
        <dbReference type="EMBL" id="KAH9312014.1"/>
    </source>
</evidence>
<protein>
    <submittedName>
        <fullName evidence="1">Uncharacterized protein</fullName>
    </submittedName>
</protein>
<organism evidence="1 2">
    <name type="scientific">Taxus chinensis</name>
    <name type="common">Chinese yew</name>
    <name type="synonym">Taxus wallichiana var. chinensis</name>
    <dbReference type="NCBI Taxonomy" id="29808"/>
    <lineage>
        <taxon>Eukaryota</taxon>
        <taxon>Viridiplantae</taxon>
        <taxon>Streptophyta</taxon>
        <taxon>Embryophyta</taxon>
        <taxon>Tracheophyta</taxon>
        <taxon>Spermatophyta</taxon>
        <taxon>Pinopsida</taxon>
        <taxon>Pinidae</taxon>
        <taxon>Conifers II</taxon>
        <taxon>Cupressales</taxon>
        <taxon>Taxaceae</taxon>
        <taxon>Taxus</taxon>
    </lineage>
</organism>
<evidence type="ECO:0000313" key="2">
    <source>
        <dbReference type="Proteomes" id="UP000824469"/>
    </source>
</evidence>
<dbReference type="AlphaFoldDB" id="A0AA38FZK4"/>